<evidence type="ECO:0000313" key="1">
    <source>
        <dbReference type="EMBL" id="KAH7918686.1"/>
    </source>
</evidence>
<name>A0ACB8AZ39_9AGAM</name>
<keyword evidence="2" id="KW-1185">Reference proteome</keyword>
<reference evidence="1" key="1">
    <citation type="journal article" date="2021" name="New Phytol.">
        <title>Evolutionary innovations through gain and loss of genes in the ectomycorrhizal Boletales.</title>
        <authorList>
            <person name="Wu G."/>
            <person name="Miyauchi S."/>
            <person name="Morin E."/>
            <person name="Kuo A."/>
            <person name="Drula E."/>
            <person name="Varga T."/>
            <person name="Kohler A."/>
            <person name="Feng B."/>
            <person name="Cao Y."/>
            <person name="Lipzen A."/>
            <person name="Daum C."/>
            <person name="Hundley H."/>
            <person name="Pangilinan J."/>
            <person name="Johnson J."/>
            <person name="Barry K."/>
            <person name="LaButti K."/>
            <person name="Ng V."/>
            <person name="Ahrendt S."/>
            <person name="Min B."/>
            <person name="Choi I.G."/>
            <person name="Park H."/>
            <person name="Plett J.M."/>
            <person name="Magnuson J."/>
            <person name="Spatafora J.W."/>
            <person name="Nagy L.G."/>
            <person name="Henrissat B."/>
            <person name="Grigoriev I.V."/>
            <person name="Yang Z.L."/>
            <person name="Xu J."/>
            <person name="Martin F.M."/>
        </authorList>
    </citation>
    <scope>NUCLEOTIDE SEQUENCE</scope>
    <source>
        <strain evidence="1">KUC20120723A-06</strain>
    </source>
</reference>
<comment type="caution">
    <text evidence="1">The sequence shown here is derived from an EMBL/GenBank/DDBJ whole genome shotgun (WGS) entry which is preliminary data.</text>
</comment>
<accession>A0ACB8AZ39</accession>
<sequence>RTPHVIVDAEDRILAVLAGRPDDPTWDDVVEDATKALHEAGLAAKIPVKKRRHRRGEYPALAAGVSYGGGQTVPRNLKNSTCNEAVVARLLANKSIQRIAGFANSAFQFYSLKLFQFYAEHIDLLFNHYPHLCRNFMNSIFPAAMFNCGP</sequence>
<dbReference type="EMBL" id="MU266748">
    <property type="protein sequence ID" value="KAH7918686.1"/>
    <property type="molecule type" value="Genomic_DNA"/>
</dbReference>
<proteinExistence type="predicted"/>
<evidence type="ECO:0000313" key="2">
    <source>
        <dbReference type="Proteomes" id="UP000790709"/>
    </source>
</evidence>
<feature type="non-terminal residue" evidence="1">
    <location>
        <position position="1"/>
    </location>
</feature>
<organism evidence="1 2">
    <name type="scientific">Leucogyrophana mollusca</name>
    <dbReference type="NCBI Taxonomy" id="85980"/>
    <lineage>
        <taxon>Eukaryota</taxon>
        <taxon>Fungi</taxon>
        <taxon>Dikarya</taxon>
        <taxon>Basidiomycota</taxon>
        <taxon>Agaricomycotina</taxon>
        <taxon>Agaricomycetes</taxon>
        <taxon>Agaricomycetidae</taxon>
        <taxon>Boletales</taxon>
        <taxon>Boletales incertae sedis</taxon>
        <taxon>Leucogyrophana</taxon>
    </lineage>
</organism>
<protein>
    <submittedName>
        <fullName evidence="1">Uncharacterized protein</fullName>
    </submittedName>
</protein>
<gene>
    <name evidence="1" type="ORF">BV22DRAFT_993901</name>
</gene>
<feature type="non-terminal residue" evidence="1">
    <location>
        <position position="150"/>
    </location>
</feature>
<dbReference type="Proteomes" id="UP000790709">
    <property type="component" value="Unassembled WGS sequence"/>
</dbReference>